<evidence type="ECO:0000256" key="1">
    <source>
        <dbReference type="ARBA" id="ARBA00023172"/>
    </source>
</evidence>
<dbReference type="SUPFAM" id="SSF56349">
    <property type="entry name" value="DNA breaking-rejoining enzymes"/>
    <property type="match status" value="1"/>
</dbReference>
<name>A0ABU2SN62_9ACTN</name>
<dbReference type="Pfam" id="PF00589">
    <property type="entry name" value="Phage_integrase"/>
    <property type="match status" value="1"/>
</dbReference>
<evidence type="ECO:0000313" key="4">
    <source>
        <dbReference type="Proteomes" id="UP001180531"/>
    </source>
</evidence>
<evidence type="ECO:0000259" key="2">
    <source>
        <dbReference type="PROSITE" id="PS51898"/>
    </source>
</evidence>
<feature type="domain" description="Tyr recombinase" evidence="2">
    <location>
        <begin position="1"/>
        <end position="63"/>
    </location>
</feature>
<dbReference type="PROSITE" id="PS51898">
    <property type="entry name" value="TYR_RECOMBINASE"/>
    <property type="match status" value="1"/>
</dbReference>
<proteinExistence type="predicted"/>
<evidence type="ECO:0000313" key="3">
    <source>
        <dbReference type="EMBL" id="MDT0449220.1"/>
    </source>
</evidence>
<dbReference type="EMBL" id="JAVRFI010000004">
    <property type="protein sequence ID" value="MDT0449220.1"/>
    <property type="molecule type" value="Genomic_DNA"/>
</dbReference>
<dbReference type="InterPro" id="IPR011010">
    <property type="entry name" value="DNA_brk_join_enz"/>
</dbReference>
<sequence length="157" mass="16857">MLSREAGVSRTTLHDLRHLAAMISITAGVPLTVVSEALRHSTLSTTANVYSHLTTQAAREAVDVIDKILTQADRPPTPPRPIPAPRPPCDHIPQLHNQMTIISQPTSTRNYCRAAPPAARGCDHLATTSRHKIRKAALASCENGLRPAEIAGRDGGI</sequence>
<dbReference type="Proteomes" id="UP001180531">
    <property type="component" value="Unassembled WGS sequence"/>
</dbReference>
<comment type="caution">
    <text evidence="3">The sequence shown here is derived from an EMBL/GenBank/DDBJ whole genome shotgun (WGS) entry which is preliminary data.</text>
</comment>
<protein>
    <submittedName>
        <fullName evidence="3">Tyrosine-type recombinase/integrase</fullName>
    </submittedName>
</protein>
<keyword evidence="4" id="KW-1185">Reference proteome</keyword>
<dbReference type="InterPro" id="IPR002104">
    <property type="entry name" value="Integrase_catalytic"/>
</dbReference>
<dbReference type="RefSeq" id="WP_311609702.1">
    <property type="nucleotide sequence ID" value="NZ_JAVRFI010000004.1"/>
</dbReference>
<organism evidence="3 4">
    <name type="scientific">Streptomyces hesseae</name>
    <dbReference type="NCBI Taxonomy" id="3075519"/>
    <lineage>
        <taxon>Bacteria</taxon>
        <taxon>Bacillati</taxon>
        <taxon>Actinomycetota</taxon>
        <taxon>Actinomycetes</taxon>
        <taxon>Kitasatosporales</taxon>
        <taxon>Streptomycetaceae</taxon>
        <taxon>Streptomyces</taxon>
    </lineage>
</organism>
<accession>A0ABU2SN62</accession>
<keyword evidence="1" id="KW-0233">DNA recombination</keyword>
<dbReference type="Gene3D" id="1.10.443.10">
    <property type="entry name" value="Intergrase catalytic core"/>
    <property type="match status" value="1"/>
</dbReference>
<dbReference type="InterPro" id="IPR013762">
    <property type="entry name" value="Integrase-like_cat_sf"/>
</dbReference>
<gene>
    <name evidence="3" type="ORF">RM609_09025</name>
</gene>
<reference evidence="3" key="1">
    <citation type="submission" date="2024-05" db="EMBL/GenBank/DDBJ databases">
        <title>30 novel species of actinomycetes from the DSMZ collection.</title>
        <authorList>
            <person name="Nouioui I."/>
        </authorList>
    </citation>
    <scope>NUCLEOTIDE SEQUENCE</scope>
    <source>
        <strain evidence="3">DSM 40473</strain>
    </source>
</reference>